<name>A0A1T2KUP0_9GAMM</name>
<feature type="non-terminal residue" evidence="1">
    <location>
        <position position="124"/>
    </location>
</feature>
<evidence type="ECO:0000313" key="1">
    <source>
        <dbReference type="EMBL" id="OOZ36544.1"/>
    </source>
</evidence>
<sequence length="124" mass="14582">MVLRQAIDEVNKMAGYAAKPWCRQHHKWEYREFLLRAIPPIRQYLGLRADYTLEQIEGGSRVATRIVTSDLPLVTDNLIQDIRKFCEAGKSNKDTRAYLKYWLIPLLERVVLETDLTHIMQQHT</sequence>
<proteinExistence type="predicted"/>
<dbReference type="EMBL" id="MPRK01000322">
    <property type="protein sequence ID" value="OOZ36544.1"/>
    <property type="molecule type" value="Genomic_DNA"/>
</dbReference>
<accession>A0A1T2KUP0</accession>
<comment type="caution">
    <text evidence="1">The sequence shown here is derived from an EMBL/GenBank/DDBJ whole genome shotgun (WGS) entry which is preliminary data.</text>
</comment>
<evidence type="ECO:0000313" key="2">
    <source>
        <dbReference type="Proteomes" id="UP000190198"/>
    </source>
</evidence>
<protein>
    <submittedName>
        <fullName evidence="1">Uncharacterized protein</fullName>
    </submittedName>
</protein>
<gene>
    <name evidence="1" type="ORF">BOW52_10705</name>
</gene>
<dbReference type="Proteomes" id="UP000190198">
    <property type="component" value="Unassembled WGS sequence"/>
</dbReference>
<dbReference type="AlphaFoldDB" id="A0A1T2KUP0"/>
<reference evidence="1 2" key="1">
    <citation type="submission" date="2016-11" db="EMBL/GenBank/DDBJ databases">
        <title>Mixed transmission modes and dynamic genome evolution in an obligate animal-bacterial symbiosis.</title>
        <authorList>
            <person name="Russell S.L."/>
            <person name="Corbett-Detig R.B."/>
            <person name="Cavanaugh C.M."/>
        </authorList>
    </citation>
    <scope>NUCLEOTIDE SEQUENCE [LARGE SCALE GENOMIC DNA]</scope>
    <source>
        <strain evidence="1">Sp-SM6</strain>
    </source>
</reference>
<organism evidence="1 2">
    <name type="scientific">Solemya elarraichensis gill symbiont</name>
    <dbReference type="NCBI Taxonomy" id="1918949"/>
    <lineage>
        <taxon>Bacteria</taxon>
        <taxon>Pseudomonadati</taxon>
        <taxon>Pseudomonadota</taxon>
        <taxon>Gammaproteobacteria</taxon>
        <taxon>sulfur-oxidizing symbionts</taxon>
    </lineage>
</organism>
<keyword evidence="2" id="KW-1185">Reference proteome</keyword>